<dbReference type="InterPro" id="IPR046607">
    <property type="entry name" value="DUF6666"/>
</dbReference>
<dbReference type="Proteomes" id="UP000322699">
    <property type="component" value="Unassembled WGS sequence"/>
</dbReference>
<feature type="signal peptide" evidence="1">
    <location>
        <begin position="1"/>
        <end position="22"/>
    </location>
</feature>
<dbReference type="AlphaFoldDB" id="A0A5B1CSA0"/>
<evidence type="ECO:0000313" key="3">
    <source>
        <dbReference type="Proteomes" id="UP000322699"/>
    </source>
</evidence>
<proteinExistence type="predicted"/>
<keyword evidence="1" id="KW-0732">Signal</keyword>
<protein>
    <submittedName>
        <fullName evidence="2">Uncharacterized protein</fullName>
    </submittedName>
</protein>
<keyword evidence="3" id="KW-1185">Reference proteome</keyword>
<reference evidence="2 3" key="1">
    <citation type="submission" date="2019-08" db="EMBL/GenBank/DDBJ databases">
        <title>Deep-cultivation of Planctomycetes and their phenomic and genomic characterization uncovers novel biology.</title>
        <authorList>
            <person name="Wiegand S."/>
            <person name="Jogler M."/>
            <person name="Boedeker C."/>
            <person name="Pinto D."/>
            <person name="Vollmers J."/>
            <person name="Rivas-Marin E."/>
            <person name="Kohn T."/>
            <person name="Peeters S.H."/>
            <person name="Heuer A."/>
            <person name="Rast P."/>
            <person name="Oberbeckmann S."/>
            <person name="Bunk B."/>
            <person name="Jeske O."/>
            <person name="Meyerdierks A."/>
            <person name="Storesund J.E."/>
            <person name="Kallscheuer N."/>
            <person name="Luecker S."/>
            <person name="Lage O.M."/>
            <person name="Pohl T."/>
            <person name="Merkel B.J."/>
            <person name="Hornburger P."/>
            <person name="Mueller R.-W."/>
            <person name="Bruemmer F."/>
            <person name="Labrenz M."/>
            <person name="Spormann A.M."/>
            <person name="Op Den Camp H."/>
            <person name="Overmann J."/>
            <person name="Amann R."/>
            <person name="Jetten M.S.M."/>
            <person name="Mascher T."/>
            <person name="Medema M.H."/>
            <person name="Devos D.P."/>
            <person name="Kaster A.-K."/>
            <person name="Ovreas L."/>
            <person name="Rohde M."/>
            <person name="Galperin M.Y."/>
            <person name="Jogler C."/>
        </authorList>
    </citation>
    <scope>NUCLEOTIDE SEQUENCE [LARGE SCALE GENOMIC DNA]</scope>
    <source>
        <strain evidence="2 3">LF1</strain>
    </source>
</reference>
<comment type="caution">
    <text evidence="2">The sequence shown here is derived from an EMBL/GenBank/DDBJ whole genome shotgun (WGS) entry which is preliminary data.</text>
</comment>
<evidence type="ECO:0000256" key="1">
    <source>
        <dbReference type="SAM" id="SignalP"/>
    </source>
</evidence>
<dbReference type="OrthoDB" id="280162at2"/>
<feature type="chain" id="PRO_5023129910" evidence="1">
    <location>
        <begin position="23"/>
        <end position="486"/>
    </location>
</feature>
<dbReference type="EMBL" id="VRLW01000001">
    <property type="protein sequence ID" value="KAA1262560.1"/>
    <property type="molecule type" value="Genomic_DNA"/>
</dbReference>
<name>A0A5B1CSA0_9BACT</name>
<evidence type="ECO:0000313" key="2">
    <source>
        <dbReference type="EMBL" id="KAA1262560.1"/>
    </source>
</evidence>
<dbReference type="RefSeq" id="WP_157593946.1">
    <property type="nucleotide sequence ID" value="NZ_LWSK01000066.1"/>
</dbReference>
<gene>
    <name evidence="2" type="ORF">LF1_51260</name>
</gene>
<accession>A0A5B1CSA0</accession>
<sequence precursor="true">MSAKLFRWSIFAIMLATIGLNADLPASAATHNQLRKATGKVHNKLRKAPARQRVSMVARAASGSIPDQMPEAPLDGSLVQGNVAQVGFLDSGSFGGSFGGGCDGNCGPVCDCDSMGPACGSEPACGFEPGCGIGHAMEMMGPSCGCGSSSCDGGCEVACGAEGIFGGPGFGDPGFGPGCGMEAMSCDGSGDCGCDACGGCDVDRIPFFLPMLRINWCRFDFFAGVQGFQGPMNFASTSATDPAVRSGSGSFGFYEGLNEGRSLKRWLGWDLSAQLGLRATQNNLIGSEFTNESRQQVFVTGGLFRRVDYGLQYGGVIDYLNDDWWYQADVTQFRGELSWKTRGCHVFGFQAMQSMGGETSDTFVQQADGTTFQSRVAFEPIDQYRLFYRRMLNGSGNWSAFGGWTEDDDGLLGASLNLPLKRNIVLATSATFLVPNEGAASNGHREEAWNISMGLVYRPGGPKGCGRYCRPLFDVADNGTFIVGQN</sequence>
<dbReference type="Pfam" id="PF20371">
    <property type="entry name" value="DUF6666"/>
    <property type="match status" value="1"/>
</dbReference>
<organism evidence="2 3">
    <name type="scientific">Rubripirellula obstinata</name>
    <dbReference type="NCBI Taxonomy" id="406547"/>
    <lineage>
        <taxon>Bacteria</taxon>
        <taxon>Pseudomonadati</taxon>
        <taxon>Planctomycetota</taxon>
        <taxon>Planctomycetia</taxon>
        <taxon>Pirellulales</taxon>
        <taxon>Pirellulaceae</taxon>
        <taxon>Rubripirellula</taxon>
    </lineage>
</organism>